<evidence type="ECO:0000256" key="2">
    <source>
        <dbReference type="ARBA" id="ARBA00022840"/>
    </source>
</evidence>
<feature type="region of interest" description="Disordered" evidence="3">
    <location>
        <begin position="1046"/>
        <end position="1068"/>
    </location>
</feature>
<evidence type="ECO:0000313" key="6">
    <source>
        <dbReference type="Proteomes" id="UP000813444"/>
    </source>
</evidence>
<dbReference type="Proteomes" id="UP000813444">
    <property type="component" value="Unassembled WGS sequence"/>
</dbReference>
<dbReference type="AlphaFoldDB" id="A0A8K0WUJ2"/>
<dbReference type="InterPro" id="IPR056599">
    <property type="entry name" value="AAA_lid_fung"/>
</dbReference>
<evidence type="ECO:0000256" key="3">
    <source>
        <dbReference type="SAM" id="MobiDB-lite"/>
    </source>
</evidence>
<dbReference type="InterPro" id="IPR003959">
    <property type="entry name" value="ATPase_AAA_core"/>
</dbReference>
<keyword evidence="2" id="KW-0067">ATP-binding</keyword>
<organism evidence="5 6">
    <name type="scientific">Stachybotrys elegans</name>
    <dbReference type="NCBI Taxonomy" id="80388"/>
    <lineage>
        <taxon>Eukaryota</taxon>
        <taxon>Fungi</taxon>
        <taxon>Dikarya</taxon>
        <taxon>Ascomycota</taxon>
        <taxon>Pezizomycotina</taxon>
        <taxon>Sordariomycetes</taxon>
        <taxon>Hypocreomycetidae</taxon>
        <taxon>Hypocreales</taxon>
        <taxon>Stachybotryaceae</taxon>
        <taxon>Stachybotrys</taxon>
    </lineage>
</organism>
<dbReference type="PANTHER" id="PTHR46411">
    <property type="entry name" value="FAMILY ATPASE, PUTATIVE-RELATED"/>
    <property type="match status" value="1"/>
</dbReference>
<feature type="compositionally biased region" description="Polar residues" evidence="3">
    <location>
        <begin position="978"/>
        <end position="987"/>
    </location>
</feature>
<sequence length="1219" mass="137097">MNTLGHATEISPTTGAGGVADDVKLLRDQVVAQQNRIVAMEEKLSQMEHPGRFYSSMDQTAHTEITDDSDLNPDYMFLSAKKTIPQVRECCYADFKNRFEPDGRDGHYAVDVLVSGNLLHQEIQHEHSLRDKLMERPASSPQATKAKSLSKTVKIEIAANNLILQAQSEAKWPRRIRVQSPVLLRALAKVNKERWSGRPRTYYRPFHSIIYQHSRMHELWKEMEERWKAKSANDLVAYSGDSDHDDAWDDPDAILDSPGALDCMRAYMKYMDEKIMPDYRRFETLDVTSDATVRFSDLWYLFRTGELVCRRVAREVLGQREFRMAKRIWKTYSVDPIIERQVPITADDREALDIAQANENTTFDLKCYYVDYNGDEFCVVKKNYRIEPYNGEVLVNSLPIFPLRFAERWTERMDQSSRRGKALLESMRVKHCSYNGWTLTQSPSGDPTIGADGTRVQQSEHINSEVMVDFAEAFHQFPQWRPTRASLRQKAMESLTIPETFRIRWWSGPDRSTLLGETTELTPGMTGVPQKQRNKYLLEDPFLSTVRENGKQMRPTTEHDLNPEAIVLLTERVFAYVFQERKFAQLTVAKLRLSTKTGLALDMLKIPPSVKYAIQGSVLGHLMHKNIERKIDHDWTSLDLIQGKGTGLFILLHGVPGVGKTATAEAIAQANGKPLFKITVGDLGMTPDKLEISLREIFRLASIWDCILLLDEVDTFFSQRSRADTATNKNALVSVFLRVLDYYNGILFLTTNRAGVLDEAFKSRIHYKIYYPDLTREQALDIWKLNIDRVRAIEDQLAQVEKRAPLQINERELLDFADHLFHESGPQKYRSRWNGRQIRNAFQVARSLAYYEHGMQEDDAARFRSAATNTADGQPANPPERMSSPPVLDVRHFKTMEAITASFENYRTAIHGGYTDADIALEAEYRNDKYRDHVTDALQSEYRESRYRATPVSEAEATPGGAVAGTNEASMGFVDTFQRPNPRSPESGNADGPVSGFAIPANRQSAVASGSRSRSGSHLSISGPTPSAYNVMDSSPAIQTNSQFHRYSSSPRFGAPREEGGLDAPGNYRMSTTSRVGEGYQPQNHSGSPRSFDMGLNIPSSGAASNYRSANQHPYGIDNGTMGLRGTSPRINDGGGAQLPRRSLHHGFPEYDSPNSNGPFSSPSYDGPGGPGHVETTGWVAEGAGSQGQVYGSSQYPNYRRTSKPGPRHSPETDLSLGG</sequence>
<feature type="region of interest" description="Disordered" evidence="3">
    <location>
        <begin position="945"/>
        <end position="1027"/>
    </location>
</feature>
<dbReference type="InterPro" id="IPR003593">
    <property type="entry name" value="AAA+_ATPase"/>
</dbReference>
<dbReference type="PRINTS" id="PR00819">
    <property type="entry name" value="CBXCFQXSUPER"/>
</dbReference>
<evidence type="ECO:0000259" key="4">
    <source>
        <dbReference type="SMART" id="SM00382"/>
    </source>
</evidence>
<dbReference type="InterPro" id="IPR027417">
    <property type="entry name" value="P-loop_NTPase"/>
</dbReference>
<dbReference type="Pfam" id="PF00004">
    <property type="entry name" value="AAA"/>
    <property type="match status" value="1"/>
</dbReference>
<feature type="compositionally biased region" description="Low complexity" evidence="3">
    <location>
        <begin position="1153"/>
        <end position="1166"/>
    </location>
</feature>
<dbReference type="CDD" id="cd19481">
    <property type="entry name" value="RecA-like_protease"/>
    <property type="match status" value="1"/>
</dbReference>
<dbReference type="OrthoDB" id="10042665at2759"/>
<dbReference type="InterPro" id="IPR054289">
    <property type="entry name" value="DUF7025"/>
</dbReference>
<dbReference type="EMBL" id="JAGPNK010000004">
    <property type="protein sequence ID" value="KAH7323238.1"/>
    <property type="molecule type" value="Genomic_DNA"/>
</dbReference>
<name>A0A8K0WUJ2_9HYPO</name>
<dbReference type="Pfam" id="PF23232">
    <property type="entry name" value="AAA_lid_13"/>
    <property type="match status" value="1"/>
</dbReference>
<accession>A0A8K0WUJ2</accession>
<reference evidence="5" key="1">
    <citation type="journal article" date="2021" name="Nat. Commun.">
        <title>Genetic determinants of endophytism in the Arabidopsis root mycobiome.</title>
        <authorList>
            <person name="Mesny F."/>
            <person name="Miyauchi S."/>
            <person name="Thiergart T."/>
            <person name="Pickel B."/>
            <person name="Atanasova L."/>
            <person name="Karlsson M."/>
            <person name="Huettel B."/>
            <person name="Barry K.W."/>
            <person name="Haridas S."/>
            <person name="Chen C."/>
            <person name="Bauer D."/>
            <person name="Andreopoulos W."/>
            <person name="Pangilinan J."/>
            <person name="LaButti K."/>
            <person name="Riley R."/>
            <person name="Lipzen A."/>
            <person name="Clum A."/>
            <person name="Drula E."/>
            <person name="Henrissat B."/>
            <person name="Kohler A."/>
            <person name="Grigoriev I.V."/>
            <person name="Martin F.M."/>
            <person name="Hacquard S."/>
        </authorList>
    </citation>
    <scope>NUCLEOTIDE SEQUENCE</scope>
    <source>
        <strain evidence="5">MPI-CAGE-CH-0235</strain>
    </source>
</reference>
<dbReference type="GO" id="GO:0016887">
    <property type="term" value="F:ATP hydrolysis activity"/>
    <property type="evidence" value="ECO:0007669"/>
    <property type="project" value="InterPro"/>
</dbReference>
<comment type="caution">
    <text evidence="5">The sequence shown here is derived from an EMBL/GenBank/DDBJ whole genome shotgun (WGS) entry which is preliminary data.</text>
</comment>
<feature type="region of interest" description="Disordered" evidence="3">
    <location>
        <begin position="1132"/>
        <end position="1219"/>
    </location>
</feature>
<keyword evidence="6" id="KW-1185">Reference proteome</keyword>
<dbReference type="SMART" id="SM00382">
    <property type="entry name" value="AAA"/>
    <property type="match status" value="1"/>
</dbReference>
<protein>
    <recommendedName>
        <fullName evidence="4">AAA+ ATPase domain-containing protein</fullName>
    </recommendedName>
</protein>
<feature type="domain" description="AAA+ ATPase" evidence="4">
    <location>
        <begin position="646"/>
        <end position="775"/>
    </location>
</feature>
<dbReference type="Gene3D" id="3.40.50.300">
    <property type="entry name" value="P-loop containing nucleotide triphosphate hydrolases"/>
    <property type="match status" value="1"/>
</dbReference>
<evidence type="ECO:0000313" key="5">
    <source>
        <dbReference type="EMBL" id="KAH7323238.1"/>
    </source>
</evidence>
<dbReference type="SUPFAM" id="SSF52540">
    <property type="entry name" value="P-loop containing nucleoside triphosphate hydrolases"/>
    <property type="match status" value="1"/>
</dbReference>
<dbReference type="GO" id="GO:0005524">
    <property type="term" value="F:ATP binding"/>
    <property type="evidence" value="ECO:0007669"/>
    <property type="project" value="UniProtKB-KW"/>
</dbReference>
<feature type="compositionally biased region" description="Low complexity" evidence="3">
    <location>
        <begin position="1003"/>
        <end position="1023"/>
    </location>
</feature>
<proteinExistence type="predicted"/>
<evidence type="ECO:0000256" key="1">
    <source>
        <dbReference type="ARBA" id="ARBA00022741"/>
    </source>
</evidence>
<gene>
    <name evidence="5" type="ORF">B0I35DRAFT_371787</name>
</gene>
<feature type="compositionally biased region" description="Polar residues" evidence="3">
    <location>
        <begin position="1187"/>
        <end position="1197"/>
    </location>
</feature>
<dbReference type="PANTHER" id="PTHR46411:SF3">
    <property type="entry name" value="AAA+ ATPASE DOMAIN-CONTAINING PROTEIN"/>
    <property type="match status" value="1"/>
</dbReference>
<keyword evidence="1" id="KW-0547">Nucleotide-binding</keyword>
<dbReference type="InterPro" id="IPR000641">
    <property type="entry name" value="CbxX/CfxQ"/>
</dbReference>
<dbReference type="Pfam" id="PF22942">
    <property type="entry name" value="DUF7025"/>
    <property type="match status" value="1"/>
</dbReference>